<dbReference type="Proteomes" id="UP000275024">
    <property type="component" value="Unassembled WGS sequence"/>
</dbReference>
<evidence type="ECO:0000313" key="9">
    <source>
        <dbReference type="Proteomes" id="UP000275024"/>
    </source>
</evidence>
<gene>
    <name evidence="7" type="ORF">D7318_09440</name>
    <name evidence="6" type="ORF">D7319_08265</name>
</gene>
<dbReference type="Gene3D" id="3.40.50.2300">
    <property type="match status" value="2"/>
</dbReference>
<dbReference type="InterPro" id="IPR000843">
    <property type="entry name" value="HTH_LacI"/>
</dbReference>
<dbReference type="Proteomes" id="UP000268652">
    <property type="component" value="Unassembled WGS sequence"/>
</dbReference>
<dbReference type="EMBL" id="RBDX01000005">
    <property type="protein sequence ID" value="RKN10644.1"/>
    <property type="molecule type" value="Genomic_DNA"/>
</dbReference>
<keyword evidence="8" id="KW-1185">Reference proteome</keyword>
<dbReference type="AlphaFoldDB" id="A0A3A9WME4"/>
<organism evidence="6 9">
    <name type="scientific">Streptomyces radicis</name>
    <dbReference type="NCBI Taxonomy" id="1750517"/>
    <lineage>
        <taxon>Bacteria</taxon>
        <taxon>Bacillati</taxon>
        <taxon>Actinomycetota</taxon>
        <taxon>Actinomycetes</taxon>
        <taxon>Kitasatosporales</taxon>
        <taxon>Streptomycetaceae</taxon>
        <taxon>Streptomyces</taxon>
    </lineage>
</organism>
<evidence type="ECO:0000313" key="7">
    <source>
        <dbReference type="EMBL" id="RKN24904.1"/>
    </source>
</evidence>
<feature type="region of interest" description="Disordered" evidence="4">
    <location>
        <begin position="1"/>
        <end position="40"/>
    </location>
</feature>
<reference evidence="8 9" key="1">
    <citation type="submission" date="2018-09" db="EMBL/GenBank/DDBJ databases">
        <title>Streptomyces sp. nov. DS1-2, an endophytic actinomycete isolated from roots of Dendrobium scabrilingue.</title>
        <authorList>
            <person name="Kuncharoen N."/>
            <person name="Kudo T."/>
            <person name="Ohkuma M."/>
            <person name="Yuki M."/>
            <person name="Tanasupawat S."/>
        </authorList>
    </citation>
    <scope>NUCLEOTIDE SEQUENCE [LARGE SCALE GENOMIC DNA]</scope>
    <source>
        <strain evidence="6 9">AZ1-7</strain>
        <strain evidence="7 8">DS1-2</strain>
    </source>
</reference>
<dbReference type="PANTHER" id="PTHR30146">
    <property type="entry name" value="LACI-RELATED TRANSCRIPTIONAL REPRESSOR"/>
    <property type="match status" value="1"/>
</dbReference>
<evidence type="ECO:0000256" key="2">
    <source>
        <dbReference type="ARBA" id="ARBA00023125"/>
    </source>
</evidence>
<dbReference type="InterPro" id="IPR046335">
    <property type="entry name" value="LacI/GalR-like_sensor"/>
</dbReference>
<dbReference type="PROSITE" id="PS50932">
    <property type="entry name" value="HTH_LACI_2"/>
    <property type="match status" value="1"/>
</dbReference>
<dbReference type="InterPro" id="IPR028082">
    <property type="entry name" value="Peripla_BP_I"/>
</dbReference>
<evidence type="ECO:0000259" key="5">
    <source>
        <dbReference type="PROSITE" id="PS50932"/>
    </source>
</evidence>
<dbReference type="GO" id="GO:0003700">
    <property type="term" value="F:DNA-binding transcription factor activity"/>
    <property type="evidence" value="ECO:0007669"/>
    <property type="project" value="TreeGrafter"/>
</dbReference>
<dbReference type="Gene3D" id="1.10.260.40">
    <property type="entry name" value="lambda repressor-like DNA-binding domains"/>
    <property type="match status" value="1"/>
</dbReference>
<dbReference type="CDD" id="cd01392">
    <property type="entry name" value="HTH_LacI"/>
    <property type="match status" value="1"/>
</dbReference>
<evidence type="ECO:0000256" key="1">
    <source>
        <dbReference type="ARBA" id="ARBA00023015"/>
    </source>
</evidence>
<dbReference type="OrthoDB" id="3227375at2"/>
<feature type="domain" description="HTH lacI-type" evidence="5">
    <location>
        <begin position="43"/>
        <end position="97"/>
    </location>
</feature>
<dbReference type="GO" id="GO:0000976">
    <property type="term" value="F:transcription cis-regulatory region binding"/>
    <property type="evidence" value="ECO:0007669"/>
    <property type="project" value="TreeGrafter"/>
</dbReference>
<proteinExistence type="predicted"/>
<dbReference type="InterPro" id="IPR010982">
    <property type="entry name" value="Lambda_DNA-bd_dom_sf"/>
</dbReference>
<dbReference type="Pfam" id="PF13377">
    <property type="entry name" value="Peripla_BP_3"/>
    <property type="match status" value="1"/>
</dbReference>
<name>A0A3A9WME4_9ACTN</name>
<dbReference type="PROSITE" id="PS00356">
    <property type="entry name" value="HTH_LACI_1"/>
    <property type="match status" value="1"/>
</dbReference>
<keyword evidence="3" id="KW-0804">Transcription</keyword>
<keyword evidence="1" id="KW-0805">Transcription regulation</keyword>
<feature type="compositionally biased region" description="Low complexity" evidence="4">
    <location>
        <begin position="1"/>
        <end position="17"/>
    </location>
</feature>
<comment type="caution">
    <text evidence="6">The sequence shown here is derived from an EMBL/GenBank/DDBJ whole genome shotgun (WGS) entry which is preliminary data.</text>
</comment>
<evidence type="ECO:0000256" key="4">
    <source>
        <dbReference type="SAM" id="MobiDB-lite"/>
    </source>
</evidence>
<dbReference type="EMBL" id="RBDY01000005">
    <property type="protein sequence ID" value="RKN24904.1"/>
    <property type="molecule type" value="Genomic_DNA"/>
</dbReference>
<evidence type="ECO:0000313" key="8">
    <source>
        <dbReference type="Proteomes" id="UP000268652"/>
    </source>
</evidence>
<dbReference type="PANTHER" id="PTHR30146:SF153">
    <property type="entry name" value="LACTOSE OPERON REPRESSOR"/>
    <property type="match status" value="1"/>
</dbReference>
<evidence type="ECO:0000256" key="3">
    <source>
        <dbReference type="ARBA" id="ARBA00023163"/>
    </source>
</evidence>
<dbReference type="SUPFAM" id="SSF53822">
    <property type="entry name" value="Periplasmic binding protein-like I"/>
    <property type="match status" value="1"/>
</dbReference>
<protein>
    <submittedName>
        <fullName evidence="6">LacI family DNA-binding transcriptional regulator</fullName>
    </submittedName>
</protein>
<keyword evidence="2 6" id="KW-0238">DNA-binding</keyword>
<dbReference type="SMART" id="SM00354">
    <property type="entry name" value="HTH_LACI"/>
    <property type="match status" value="1"/>
</dbReference>
<evidence type="ECO:0000313" key="6">
    <source>
        <dbReference type="EMBL" id="RKN10644.1"/>
    </source>
</evidence>
<accession>A0A3A9WME4</accession>
<dbReference type="Pfam" id="PF00356">
    <property type="entry name" value="LacI"/>
    <property type="match status" value="1"/>
</dbReference>
<feature type="region of interest" description="Disordered" evidence="4">
    <location>
        <begin position="375"/>
        <end position="396"/>
    </location>
</feature>
<sequence length="396" mass="41584">MSSRRTGARTSASWWARAARRSRVSRTEPARATRRSPGAARRVTIAEIAAEAGVSEATVSKVLNGRDEVAPATRALVRELLERRGYRRRGTHRVDRPGRPGRAGLIDLVISGLDSPWATELLRGAEREARRHAAAVVVTVADGDLADGAWLDRVAGRRSDGVLLVLSPPPPAAARRLAALGTPFVLVDPVGGFDPAVPTVGATNWAGGLAATEHLIGLGHRRIGIVTGPRELVCGQQRLDGYRAALGRAGIACDPALVRYGDFRPEGGARGAAALLDLAEPPTAVFAGSDLQASGVYAEAHRRGLRVPDELSVVGFDDVALCDWVSPRLTTVRQPLAEMARVAVRTVLAPPGDGRPGEGPDDTPRIELATSLVVRASTAPPLRPARGGSMGRDGGG</sequence>
<dbReference type="SUPFAM" id="SSF47413">
    <property type="entry name" value="lambda repressor-like DNA-binding domains"/>
    <property type="match status" value="1"/>
</dbReference>